<organism evidence="3 4">
    <name type="scientific">Nocardioides aurantiacus</name>
    <dbReference type="NCBI Taxonomy" id="86796"/>
    <lineage>
        <taxon>Bacteria</taxon>
        <taxon>Bacillati</taxon>
        <taxon>Actinomycetota</taxon>
        <taxon>Actinomycetes</taxon>
        <taxon>Propionibacteriales</taxon>
        <taxon>Nocardioidaceae</taxon>
        <taxon>Nocardioides</taxon>
    </lineage>
</organism>
<dbReference type="AlphaFoldDB" id="A0A3N2CUZ7"/>
<keyword evidence="2" id="KW-0472">Membrane</keyword>
<dbReference type="Proteomes" id="UP000281738">
    <property type="component" value="Unassembled WGS sequence"/>
</dbReference>
<feature type="region of interest" description="Disordered" evidence="1">
    <location>
        <begin position="90"/>
        <end position="111"/>
    </location>
</feature>
<dbReference type="InterPro" id="IPR025329">
    <property type="entry name" value="DUF4235"/>
</dbReference>
<dbReference type="OrthoDB" id="6293727at2"/>
<proteinExistence type="predicted"/>
<reference evidence="3 4" key="1">
    <citation type="submission" date="2018-11" db="EMBL/GenBank/DDBJ databases">
        <title>Sequencing the genomes of 1000 actinobacteria strains.</title>
        <authorList>
            <person name="Klenk H.-P."/>
        </authorList>
    </citation>
    <scope>NUCLEOTIDE SEQUENCE [LARGE SCALE GENOMIC DNA]</scope>
    <source>
        <strain evidence="3 4">DSM 12652</strain>
    </source>
</reference>
<gene>
    <name evidence="3" type="ORF">EDD33_2217</name>
</gene>
<evidence type="ECO:0000313" key="3">
    <source>
        <dbReference type="EMBL" id="ROR91351.1"/>
    </source>
</evidence>
<dbReference type="RefSeq" id="WP_056543547.1">
    <property type="nucleotide sequence ID" value="NZ_RKHO01000001.1"/>
</dbReference>
<sequence>MAKHDEPAKDSSKVWSIFSLAAALLGATVARKTVTKSWQAATGKNPPANPADPDVQMWEAVLWAAASGMAIQIARMLFSRKAADYYAKSTGHLPPGLGKDDQSTKADPATT</sequence>
<feature type="transmembrane region" description="Helical" evidence="2">
    <location>
        <begin position="60"/>
        <end position="78"/>
    </location>
</feature>
<name>A0A3N2CUZ7_9ACTN</name>
<keyword evidence="4" id="KW-1185">Reference proteome</keyword>
<keyword evidence="2" id="KW-1133">Transmembrane helix</keyword>
<evidence type="ECO:0000256" key="2">
    <source>
        <dbReference type="SAM" id="Phobius"/>
    </source>
</evidence>
<evidence type="ECO:0000313" key="4">
    <source>
        <dbReference type="Proteomes" id="UP000281738"/>
    </source>
</evidence>
<comment type="caution">
    <text evidence="3">The sequence shown here is derived from an EMBL/GenBank/DDBJ whole genome shotgun (WGS) entry which is preliminary data.</text>
</comment>
<evidence type="ECO:0000256" key="1">
    <source>
        <dbReference type="SAM" id="MobiDB-lite"/>
    </source>
</evidence>
<protein>
    <submittedName>
        <fullName evidence="3">Uncharacterized protein DUF4235</fullName>
    </submittedName>
</protein>
<keyword evidence="2" id="KW-0812">Transmembrane</keyword>
<dbReference type="Pfam" id="PF14019">
    <property type="entry name" value="DUF4235"/>
    <property type="match status" value="1"/>
</dbReference>
<dbReference type="EMBL" id="RKHO01000001">
    <property type="protein sequence ID" value="ROR91351.1"/>
    <property type="molecule type" value="Genomic_DNA"/>
</dbReference>
<accession>A0A3N2CUZ7</accession>